<dbReference type="OrthoDB" id="4500473at2759"/>
<dbReference type="Proteomes" id="UP000019478">
    <property type="component" value="Unassembled WGS sequence"/>
</dbReference>
<reference evidence="1 2" key="1">
    <citation type="submission" date="2013-03" db="EMBL/GenBank/DDBJ databases">
        <title>The Genome Sequence of Capronia epimyces CBS 606.96.</title>
        <authorList>
            <consortium name="The Broad Institute Genomics Platform"/>
            <person name="Cuomo C."/>
            <person name="de Hoog S."/>
            <person name="Gorbushina A."/>
            <person name="Walker B."/>
            <person name="Young S.K."/>
            <person name="Zeng Q."/>
            <person name="Gargeya S."/>
            <person name="Fitzgerald M."/>
            <person name="Haas B."/>
            <person name="Abouelleil A."/>
            <person name="Allen A.W."/>
            <person name="Alvarado L."/>
            <person name="Arachchi H.M."/>
            <person name="Berlin A.M."/>
            <person name="Chapman S.B."/>
            <person name="Gainer-Dewar J."/>
            <person name="Goldberg J."/>
            <person name="Griggs A."/>
            <person name="Gujja S."/>
            <person name="Hansen M."/>
            <person name="Howarth C."/>
            <person name="Imamovic A."/>
            <person name="Ireland A."/>
            <person name="Larimer J."/>
            <person name="McCowan C."/>
            <person name="Murphy C."/>
            <person name="Pearson M."/>
            <person name="Poon T.W."/>
            <person name="Priest M."/>
            <person name="Roberts A."/>
            <person name="Saif S."/>
            <person name="Shea T."/>
            <person name="Sisk P."/>
            <person name="Sykes S."/>
            <person name="Wortman J."/>
            <person name="Nusbaum C."/>
            <person name="Birren B."/>
        </authorList>
    </citation>
    <scope>NUCLEOTIDE SEQUENCE [LARGE SCALE GENOMIC DNA]</scope>
    <source>
        <strain evidence="1 2">CBS 606.96</strain>
    </source>
</reference>
<comment type="caution">
    <text evidence="1">The sequence shown here is derived from an EMBL/GenBank/DDBJ whole genome shotgun (WGS) entry which is preliminary data.</text>
</comment>
<dbReference type="GeneID" id="19173961"/>
<name>W9XKZ6_9EURO</name>
<dbReference type="HOGENOM" id="CLU_057547_3_0_1"/>
<proteinExistence type="predicted"/>
<evidence type="ECO:0000313" key="1">
    <source>
        <dbReference type="EMBL" id="EXJ77651.1"/>
    </source>
</evidence>
<dbReference type="eggNOG" id="ENOG502SRWX">
    <property type="taxonomic scope" value="Eukaryota"/>
</dbReference>
<gene>
    <name evidence="1" type="ORF">A1O3_09880</name>
</gene>
<sequence length="274" mass="29874">MANKVKTYFLVPGWDFPADSIPLGAVIDDAYQPQPTLFTPERSTIDTKIFPTDKFDFSATISEGRKGEFGLLAKFLSVFGLGAEASLKYDRKHVETYSFQHMHTEWFEPSRKFLDAAVAQSEVAAFLEQMDYEQPVYMVTGVKTVKGAGVTTSKTRGRGWKAFFGVDGTPAGVPVAIGPKGEDGSTTSNEATFQNSSHIGFAYRLKKITCSRDKTVESTNHTAGALFGTDGEVKEITPEVDEISSNDALIVYDEGDEEGCLCVVSEGLEDSEPT</sequence>
<organism evidence="1 2">
    <name type="scientific">Capronia epimyces CBS 606.96</name>
    <dbReference type="NCBI Taxonomy" id="1182542"/>
    <lineage>
        <taxon>Eukaryota</taxon>
        <taxon>Fungi</taxon>
        <taxon>Dikarya</taxon>
        <taxon>Ascomycota</taxon>
        <taxon>Pezizomycotina</taxon>
        <taxon>Eurotiomycetes</taxon>
        <taxon>Chaetothyriomycetidae</taxon>
        <taxon>Chaetothyriales</taxon>
        <taxon>Herpotrichiellaceae</taxon>
        <taxon>Capronia</taxon>
    </lineage>
</organism>
<accession>W9XKZ6</accession>
<keyword evidence="2" id="KW-1185">Reference proteome</keyword>
<dbReference type="AlphaFoldDB" id="W9XKZ6"/>
<dbReference type="EMBL" id="AMGY01000010">
    <property type="protein sequence ID" value="EXJ77651.1"/>
    <property type="molecule type" value="Genomic_DNA"/>
</dbReference>
<protein>
    <submittedName>
        <fullName evidence="1">Uncharacterized protein</fullName>
    </submittedName>
</protein>
<dbReference type="STRING" id="1182542.W9XKZ6"/>
<evidence type="ECO:0000313" key="2">
    <source>
        <dbReference type="Proteomes" id="UP000019478"/>
    </source>
</evidence>
<dbReference type="RefSeq" id="XP_007738161.1">
    <property type="nucleotide sequence ID" value="XM_007739971.1"/>
</dbReference>